<dbReference type="PROSITE" id="PS50893">
    <property type="entry name" value="ABC_TRANSPORTER_2"/>
    <property type="match status" value="1"/>
</dbReference>
<evidence type="ECO:0000256" key="3">
    <source>
        <dbReference type="ARBA" id="ARBA00022448"/>
    </source>
</evidence>
<evidence type="ECO:0000313" key="10">
    <source>
        <dbReference type="EMBL" id="QNP48356.1"/>
    </source>
</evidence>
<dbReference type="Proteomes" id="UP000516028">
    <property type="component" value="Chromosome"/>
</dbReference>
<dbReference type="Gene3D" id="3.40.50.300">
    <property type="entry name" value="P-loop containing nucleotide triphosphate hydrolases"/>
    <property type="match status" value="1"/>
</dbReference>
<protein>
    <submittedName>
        <fullName evidence="10">Amino acid ABC transporter ATP-binding protein</fullName>
    </submittedName>
</protein>
<proteinExistence type="inferred from homology"/>
<dbReference type="GO" id="GO:0015424">
    <property type="term" value="F:ABC-type amino acid transporter activity"/>
    <property type="evidence" value="ECO:0007669"/>
    <property type="project" value="InterPro"/>
</dbReference>
<comment type="subcellular location">
    <subcellularLocation>
        <location evidence="1">Cell membrane</location>
        <topology evidence="1">Peripheral membrane protein</topology>
    </subcellularLocation>
</comment>
<dbReference type="GO" id="GO:0005886">
    <property type="term" value="C:plasma membrane"/>
    <property type="evidence" value="ECO:0007669"/>
    <property type="project" value="UniProtKB-SubCell"/>
</dbReference>
<dbReference type="SMART" id="SM00382">
    <property type="entry name" value="AAA"/>
    <property type="match status" value="1"/>
</dbReference>
<dbReference type="KEGG" id="daer:H9K75_20775"/>
<evidence type="ECO:0000256" key="1">
    <source>
        <dbReference type="ARBA" id="ARBA00004202"/>
    </source>
</evidence>
<dbReference type="EMBL" id="CP060783">
    <property type="protein sequence ID" value="QNP48356.1"/>
    <property type="molecule type" value="Genomic_DNA"/>
</dbReference>
<name>A0A7H0GJ90_9BURK</name>
<keyword evidence="7" id="KW-0029">Amino-acid transport</keyword>
<dbReference type="AlphaFoldDB" id="A0A7H0GJ90"/>
<evidence type="ECO:0000256" key="7">
    <source>
        <dbReference type="ARBA" id="ARBA00022970"/>
    </source>
</evidence>
<keyword evidence="6 10" id="KW-0067">ATP-binding</keyword>
<evidence type="ECO:0000256" key="8">
    <source>
        <dbReference type="ARBA" id="ARBA00023136"/>
    </source>
</evidence>
<evidence type="ECO:0000256" key="2">
    <source>
        <dbReference type="ARBA" id="ARBA00005417"/>
    </source>
</evidence>
<evidence type="ECO:0000313" key="11">
    <source>
        <dbReference type="Proteomes" id="UP000516028"/>
    </source>
</evidence>
<dbReference type="PANTHER" id="PTHR43166">
    <property type="entry name" value="AMINO ACID IMPORT ATP-BINDING PROTEIN"/>
    <property type="match status" value="1"/>
</dbReference>
<dbReference type="PANTHER" id="PTHR43166:SF9">
    <property type="entry name" value="GLUTAMATE_ASPARTATE IMPORT ATP-BINDING PROTEIN GLTL"/>
    <property type="match status" value="1"/>
</dbReference>
<dbReference type="InterPro" id="IPR050086">
    <property type="entry name" value="MetN_ABC_transporter-like"/>
</dbReference>
<dbReference type="PIRSF" id="PIRSF039085">
    <property type="entry name" value="ABC_ATPase_HisP"/>
    <property type="match status" value="1"/>
</dbReference>
<evidence type="ECO:0000256" key="5">
    <source>
        <dbReference type="ARBA" id="ARBA00022741"/>
    </source>
</evidence>
<comment type="similarity">
    <text evidence="2">Belongs to the ABC transporter superfamily.</text>
</comment>
<evidence type="ECO:0000259" key="9">
    <source>
        <dbReference type="PROSITE" id="PS50893"/>
    </source>
</evidence>
<reference evidence="10 11" key="1">
    <citation type="submission" date="2020-08" db="EMBL/GenBank/DDBJ databases">
        <title>Genome sequence of Diaphorobacter aerolatus KACC 16536T.</title>
        <authorList>
            <person name="Hyun D.-W."/>
            <person name="Bae J.-W."/>
        </authorList>
    </citation>
    <scope>NUCLEOTIDE SEQUENCE [LARGE SCALE GENOMIC DNA]</scope>
    <source>
        <strain evidence="10 11">KACC 16536</strain>
    </source>
</reference>
<dbReference type="PROSITE" id="PS00211">
    <property type="entry name" value="ABC_TRANSPORTER_1"/>
    <property type="match status" value="1"/>
</dbReference>
<dbReference type="InterPro" id="IPR003439">
    <property type="entry name" value="ABC_transporter-like_ATP-bd"/>
</dbReference>
<keyword evidence="5" id="KW-0547">Nucleotide-binding</keyword>
<keyword evidence="11" id="KW-1185">Reference proteome</keyword>
<accession>A0A7H0GJ90</accession>
<dbReference type="GO" id="GO:0005524">
    <property type="term" value="F:ATP binding"/>
    <property type="evidence" value="ECO:0007669"/>
    <property type="project" value="UniProtKB-KW"/>
</dbReference>
<dbReference type="InterPro" id="IPR003593">
    <property type="entry name" value="AAA+_ATPase"/>
</dbReference>
<evidence type="ECO:0000256" key="6">
    <source>
        <dbReference type="ARBA" id="ARBA00022840"/>
    </source>
</evidence>
<keyword evidence="3" id="KW-0813">Transport</keyword>
<keyword evidence="8" id="KW-0472">Membrane</keyword>
<gene>
    <name evidence="10" type="ORF">H9K75_20775</name>
</gene>
<feature type="domain" description="ABC transporter" evidence="9">
    <location>
        <begin position="2"/>
        <end position="234"/>
    </location>
</feature>
<dbReference type="InterPro" id="IPR027417">
    <property type="entry name" value="P-loop_NTPase"/>
</dbReference>
<dbReference type="Pfam" id="PF00005">
    <property type="entry name" value="ABC_tran"/>
    <property type="match status" value="1"/>
</dbReference>
<organism evidence="10 11">
    <name type="scientific">Diaphorobacter aerolatus</name>
    <dbReference type="NCBI Taxonomy" id="1288495"/>
    <lineage>
        <taxon>Bacteria</taxon>
        <taxon>Pseudomonadati</taxon>
        <taxon>Pseudomonadota</taxon>
        <taxon>Betaproteobacteria</taxon>
        <taxon>Burkholderiales</taxon>
        <taxon>Comamonadaceae</taxon>
        <taxon>Diaphorobacter</taxon>
    </lineage>
</organism>
<dbReference type="SUPFAM" id="SSF52540">
    <property type="entry name" value="P-loop containing nucleoside triphosphate hydrolases"/>
    <property type="match status" value="1"/>
</dbReference>
<dbReference type="InterPro" id="IPR017871">
    <property type="entry name" value="ABC_transporter-like_CS"/>
</dbReference>
<evidence type="ECO:0000256" key="4">
    <source>
        <dbReference type="ARBA" id="ARBA00022475"/>
    </source>
</evidence>
<keyword evidence="4" id="KW-1003">Cell membrane</keyword>
<dbReference type="InterPro" id="IPR030679">
    <property type="entry name" value="ABC_ATPase_HisP-typ"/>
</dbReference>
<dbReference type="GO" id="GO:0016887">
    <property type="term" value="F:ATP hydrolysis activity"/>
    <property type="evidence" value="ECO:0007669"/>
    <property type="project" value="InterPro"/>
</dbReference>
<sequence>MIKLENVSKKFGKNNVLTSINLTFCKEEVVVICGPSGSGKSTLIKTINGLEPINGGAISYNGRNIDQIPATTLSKHVGMVFQDFGLFANKTVLDNLVVPQVVVHQVNRATAVEKAIEQLSALGMAAHKDKYPDQLSGGQKQRVAIARALVTKPEYVLFDEPTSALDPEMVGDVLSAIEKIVESGIGAVIVTHEMAFAKRISDRVIFMDAGRVVESSKSEDFFNEPKSQEQVCSCPR</sequence>